<gene>
    <name evidence="2" type="primary">Cre-srv-6</name>
    <name evidence="2" type="ORF">CRE_00833</name>
</gene>
<dbReference type="InterPro" id="IPR019426">
    <property type="entry name" value="7TM_GPCR_serpentine_rcpt_Srv"/>
</dbReference>
<feature type="transmembrane region" description="Helical" evidence="1">
    <location>
        <begin position="6"/>
        <end position="22"/>
    </location>
</feature>
<feature type="transmembrane region" description="Helical" evidence="1">
    <location>
        <begin position="148"/>
        <end position="175"/>
    </location>
</feature>
<evidence type="ECO:0000313" key="2">
    <source>
        <dbReference type="EMBL" id="EFO82743.1"/>
    </source>
</evidence>
<dbReference type="OMA" id="MRFRKYT"/>
<name>E3LEL0_CAERE</name>
<organism evidence="3">
    <name type="scientific">Caenorhabditis remanei</name>
    <name type="common">Caenorhabditis vulgaris</name>
    <dbReference type="NCBI Taxonomy" id="31234"/>
    <lineage>
        <taxon>Eukaryota</taxon>
        <taxon>Metazoa</taxon>
        <taxon>Ecdysozoa</taxon>
        <taxon>Nematoda</taxon>
        <taxon>Chromadorea</taxon>
        <taxon>Rhabditida</taxon>
        <taxon>Rhabditina</taxon>
        <taxon>Rhabditomorpha</taxon>
        <taxon>Rhabditoidea</taxon>
        <taxon>Rhabditidae</taxon>
        <taxon>Peloderinae</taxon>
        <taxon>Caenorhabditis</taxon>
    </lineage>
</organism>
<dbReference type="PANTHER" id="PTHR31552">
    <property type="entry name" value="SERPENTINE RECEPTOR CLASS GAMMA"/>
    <property type="match status" value="1"/>
</dbReference>
<accession>E3LEL0</accession>
<keyword evidence="3" id="KW-1185">Reference proteome</keyword>
<dbReference type="InParanoid" id="E3LEL0"/>
<dbReference type="PANTHER" id="PTHR31552:SF9">
    <property type="entry name" value="SERPENTINE RECEPTOR CLASS GAMMA"/>
    <property type="match status" value="1"/>
</dbReference>
<keyword evidence="1" id="KW-1133">Transmembrane helix</keyword>
<dbReference type="eggNOG" id="ENOG502TJXH">
    <property type="taxonomic scope" value="Eukaryota"/>
</dbReference>
<sequence length="266" mass="30280">MPFEQTLLFLLGLFSILLYTLIVRTLKKHRKTPLLGGTFFKLVVLQFYAEAFFFLEFSLTMRFRKYTDFYTFFESGTQFTGIVPRIISGVHYYIKVWGPTTIMWISITQWFVPILAILPTHAWPEFDFYLVITSTAMRLTNDGVSTALISYIDGFCCLVTCIFCISCYIITGFLIRKNWKRSSSTVFKKTSTQSSAERGLFISAVLSFCVLMLNLTLQILKIIISWNGMTNIFAAYDFSTLKLDEASMSMGRAGQTNGVSKTSPAS</sequence>
<feature type="transmembrane region" description="Helical" evidence="1">
    <location>
        <begin position="196"/>
        <end position="217"/>
    </location>
</feature>
<feature type="transmembrane region" description="Helical" evidence="1">
    <location>
        <begin position="101"/>
        <end position="123"/>
    </location>
</feature>
<evidence type="ECO:0000313" key="3">
    <source>
        <dbReference type="Proteomes" id="UP000008281"/>
    </source>
</evidence>
<dbReference type="HOGENOM" id="CLU_072404_0_0_1"/>
<protein>
    <submittedName>
        <fullName evidence="2">CRE-SRV-6 protein</fullName>
    </submittedName>
</protein>
<dbReference type="EMBL" id="DS268407">
    <property type="protein sequence ID" value="EFO82743.1"/>
    <property type="molecule type" value="Genomic_DNA"/>
</dbReference>
<keyword evidence="1" id="KW-0472">Membrane</keyword>
<dbReference type="OrthoDB" id="5844602at2759"/>
<evidence type="ECO:0000256" key="1">
    <source>
        <dbReference type="SAM" id="Phobius"/>
    </source>
</evidence>
<keyword evidence="1" id="KW-0812">Transmembrane</keyword>
<dbReference type="AlphaFoldDB" id="E3LEL0"/>
<reference evidence="2" key="1">
    <citation type="submission" date="2007-07" db="EMBL/GenBank/DDBJ databases">
        <title>PCAP assembly of the Caenorhabditis remanei genome.</title>
        <authorList>
            <consortium name="The Caenorhabditis remanei Sequencing Consortium"/>
            <person name="Wilson R.K."/>
        </authorList>
    </citation>
    <scope>NUCLEOTIDE SEQUENCE [LARGE SCALE GENOMIC DNA]</scope>
    <source>
        <strain evidence="2">PB4641</strain>
    </source>
</reference>
<feature type="transmembrane region" description="Helical" evidence="1">
    <location>
        <begin position="34"/>
        <end position="55"/>
    </location>
</feature>
<dbReference type="Pfam" id="PF10323">
    <property type="entry name" value="7TM_GPCR_Srv"/>
    <property type="match status" value="1"/>
</dbReference>
<proteinExistence type="predicted"/>
<dbReference type="Proteomes" id="UP000008281">
    <property type="component" value="Unassembled WGS sequence"/>
</dbReference>